<organism evidence="12 13">
    <name type="scientific">Lachancea dasiensis</name>
    <dbReference type="NCBI Taxonomy" id="1072105"/>
    <lineage>
        <taxon>Eukaryota</taxon>
        <taxon>Fungi</taxon>
        <taxon>Dikarya</taxon>
        <taxon>Ascomycota</taxon>
        <taxon>Saccharomycotina</taxon>
        <taxon>Saccharomycetes</taxon>
        <taxon>Saccharomycetales</taxon>
        <taxon>Saccharomycetaceae</taxon>
        <taxon>Lachancea</taxon>
    </lineage>
</organism>
<evidence type="ECO:0000256" key="9">
    <source>
        <dbReference type="SAM" id="MobiDB-lite"/>
    </source>
</evidence>
<dbReference type="GO" id="GO:0022841">
    <property type="term" value="F:potassium ion leak channel activity"/>
    <property type="evidence" value="ECO:0007669"/>
    <property type="project" value="TreeGrafter"/>
</dbReference>
<proteinExistence type="inferred from homology"/>
<dbReference type="GO" id="GO:0030322">
    <property type="term" value="P:stabilization of membrane potential"/>
    <property type="evidence" value="ECO:0007669"/>
    <property type="project" value="TreeGrafter"/>
</dbReference>
<feature type="transmembrane region" description="Helical" evidence="10">
    <location>
        <begin position="45"/>
        <end position="75"/>
    </location>
</feature>
<keyword evidence="13" id="KW-1185">Reference proteome</keyword>
<dbReference type="InterPro" id="IPR003280">
    <property type="entry name" value="2pore_dom_K_chnl"/>
</dbReference>
<comment type="subcellular location">
    <subcellularLocation>
        <location evidence="1">Membrane</location>
        <topology evidence="1">Multi-pass membrane protein</topology>
    </subcellularLocation>
</comment>
<evidence type="ECO:0000256" key="8">
    <source>
        <dbReference type="RuleBase" id="RU003857"/>
    </source>
</evidence>
<evidence type="ECO:0000256" key="4">
    <source>
        <dbReference type="ARBA" id="ARBA00022989"/>
    </source>
</evidence>
<evidence type="ECO:0000256" key="10">
    <source>
        <dbReference type="SAM" id="Phobius"/>
    </source>
</evidence>
<comment type="similarity">
    <text evidence="8">Belongs to the two pore domain potassium channel (TC 1.A.1.8) family.</text>
</comment>
<evidence type="ECO:0000259" key="11">
    <source>
        <dbReference type="Pfam" id="PF07885"/>
    </source>
</evidence>
<reference evidence="13" key="1">
    <citation type="submission" date="2016-03" db="EMBL/GenBank/DDBJ databases">
        <authorList>
            <person name="Devillers H."/>
        </authorList>
    </citation>
    <scope>NUCLEOTIDE SEQUENCE [LARGE SCALE GENOMIC DNA]</scope>
</reference>
<dbReference type="PANTHER" id="PTHR11003">
    <property type="entry name" value="POTASSIUM CHANNEL, SUBFAMILY K"/>
    <property type="match status" value="1"/>
</dbReference>
<feature type="compositionally biased region" description="Low complexity" evidence="9">
    <location>
        <begin position="445"/>
        <end position="457"/>
    </location>
</feature>
<keyword evidence="5 8" id="KW-0406">Ion transport</keyword>
<keyword evidence="6 10" id="KW-0472">Membrane</keyword>
<dbReference type="PANTHER" id="PTHR11003:SF342">
    <property type="entry name" value="OUTWARD-RECTIFIER POTASSIUM CHANNEL TOK1"/>
    <property type="match status" value="1"/>
</dbReference>
<dbReference type="Pfam" id="PF07885">
    <property type="entry name" value="Ion_trans_2"/>
    <property type="match status" value="2"/>
</dbReference>
<keyword evidence="4 10" id="KW-1133">Transmembrane helix</keyword>
<dbReference type="Proteomes" id="UP000190274">
    <property type="component" value="Chromosome C"/>
</dbReference>
<feature type="domain" description="Potassium channel" evidence="11">
    <location>
        <begin position="209"/>
        <end position="281"/>
    </location>
</feature>
<name>A0A1G4J0M4_9SACH</name>
<evidence type="ECO:0000313" key="12">
    <source>
        <dbReference type="EMBL" id="SCU83140.1"/>
    </source>
</evidence>
<evidence type="ECO:0000256" key="1">
    <source>
        <dbReference type="ARBA" id="ARBA00004141"/>
    </source>
</evidence>
<accession>A0A1G4J0M4</accession>
<dbReference type="STRING" id="1266660.A0A1G4J0M4"/>
<feature type="transmembrane region" description="Helical" evidence="10">
    <location>
        <begin position="257"/>
        <end position="276"/>
    </location>
</feature>
<evidence type="ECO:0000313" key="13">
    <source>
        <dbReference type="Proteomes" id="UP000190274"/>
    </source>
</evidence>
<evidence type="ECO:0000256" key="5">
    <source>
        <dbReference type="ARBA" id="ARBA00023065"/>
    </source>
</evidence>
<feature type="region of interest" description="Disordered" evidence="9">
    <location>
        <begin position="445"/>
        <end position="467"/>
    </location>
</feature>
<feature type="transmembrane region" description="Helical" evidence="10">
    <location>
        <begin position="96"/>
        <end position="117"/>
    </location>
</feature>
<feature type="transmembrane region" description="Helical" evidence="10">
    <location>
        <begin position="159"/>
        <end position="183"/>
    </location>
</feature>
<keyword evidence="7 8" id="KW-0407">Ion channel</keyword>
<dbReference type="AlphaFoldDB" id="A0A1G4J0M4"/>
<sequence>MGDSNREEKDASPRSLEYKELLDELLFFNEEKVVILNSKPSSRTFAIWFMISSYFPVLTACLGPIANTIAVAGVVDKWRQDTSGRELHDPKGIYEVNVISLVLGCFSNFVLLLHFSQKVSYTTAQVCNILGWTIAGGMLLVDLVACAKNDFAAEVHKTIGFWYAVLTVLLYFGCTSLLLIHYGGYKFNKYPATFNLTNSERHVMVFTFILSLWFIWGSAMFSQIIDLSFGEALYYCVVVILTVGLGDLLPTSVGAKIVTLVYSLSGVIILGLIVALTRSIIQTSSGPIFFFYRIENARTKVYEDLISNEKNLSSQQAFDAITNIRKVSKSKQQRLTIFTVICIFIAFWALGAVVFSFAENWSFFNAVYFCFLCLITIGFGDYAPKSGCGRAFFVIWAIMAVPLMTAMISTVGDTLYAMADGIDLSADYATRKSRSLYHTLRSAWRRGSPSSSSHCGSNENEVKSALAGPESEVGIIRKNPPSSGDTADFPSSFQDQVEKKLDEYLAVVRWLRKLSRQDPHHKLSFEEWLEIFTALEDDEEMSHELPNFWLSSKSPLRFPLDEPRFVMNTLLKKLESDLSQLLEKRTPQEEEAANDSS</sequence>
<feature type="transmembrane region" description="Helical" evidence="10">
    <location>
        <begin position="361"/>
        <end position="379"/>
    </location>
</feature>
<evidence type="ECO:0000256" key="3">
    <source>
        <dbReference type="ARBA" id="ARBA00022692"/>
    </source>
</evidence>
<evidence type="ECO:0000256" key="2">
    <source>
        <dbReference type="ARBA" id="ARBA00022448"/>
    </source>
</evidence>
<gene>
    <name evidence="12" type="ORF">LADA_0C09780G</name>
</gene>
<dbReference type="Gene3D" id="1.10.287.70">
    <property type="match status" value="2"/>
</dbReference>
<evidence type="ECO:0000256" key="6">
    <source>
        <dbReference type="ARBA" id="ARBA00023136"/>
    </source>
</evidence>
<dbReference type="GO" id="GO:0030007">
    <property type="term" value="P:intracellular potassium ion homeostasis"/>
    <property type="evidence" value="ECO:0007669"/>
    <property type="project" value="EnsemblFungi"/>
</dbReference>
<dbReference type="GO" id="GO:0015271">
    <property type="term" value="F:outward rectifier potassium channel activity"/>
    <property type="evidence" value="ECO:0007669"/>
    <property type="project" value="TreeGrafter"/>
</dbReference>
<protein>
    <submittedName>
        <fullName evidence="12">LADA_0C09780g1_1</fullName>
    </submittedName>
</protein>
<feature type="domain" description="Potassium channel" evidence="11">
    <location>
        <begin position="344"/>
        <end position="415"/>
    </location>
</feature>
<keyword evidence="2 8" id="KW-0813">Transport</keyword>
<dbReference type="GO" id="GO:0005886">
    <property type="term" value="C:plasma membrane"/>
    <property type="evidence" value="ECO:0007669"/>
    <property type="project" value="EnsemblFungi"/>
</dbReference>
<feature type="transmembrane region" description="Helical" evidence="10">
    <location>
        <begin position="335"/>
        <end position="355"/>
    </location>
</feature>
<dbReference type="PRINTS" id="PR01333">
    <property type="entry name" value="2POREKCHANEL"/>
</dbReference>
<feature type="transmembrane region" description="Helical" evidence="10">
    <location>
        <begin position="203"/>
        <end position="225"/>
    </location>
</feature>
<dbReference type="InterPro" id="IPR013099">
    <property type="entry name" value="K_chnl_dom"/>
</dbReference>
<feature type="transmembrane region" description="Helical" evidence="10">
    <location>
        <begin position="129"/>
        <end position="147"/>
    </location>
</feature>
<dbReference type="EMBL" id="LT598459">
    <property type="protein sequence ID" value="SCU83140.1"/>
    <property type="molecule type" value="Genomic_DNA"/>
</dbReference>
<dbReference type="SUPFAM" id="SSF81324">
    <property type="entry name" value="Voltage-gated potassium channels"/>
    <property type="match status" value="2"/>
</dbReference>
<keyword evidence="3 8" id="KW-0812">Transmembrane</keyword>
<dbReference type="OrthoDB" id="297496at2759"/>
<evidence type="ECO:0000256" key="7">
    <source>
        <dbReference type="ARBA" id="ARBA00023303"/>
    </source>
</evidence>
<feature type="transmembrane region" description="Helical" evidence="10">
    <location>
        <begin position="391"/>
        <end position="412"/>
    </location>
</feature>